<keyword evidence="8" id="KW-0547">Nucleotide-binding</keyword>
<dbReference type="PANTHER" id="PTHR13697:SF4">
    <property type="entry name" value="ATP-DEPENDENT 6-PHOSPHOFRUCTOKINASE"/>
    <property type="match status" value="1"/>
</dbReference>
<comment type="catalytic activity">
    <reaction evidence="14">
        <text>beta-D-fructose 6-phosphate + ATP = beta-D-fructose 1,6-bisphosphate + ADP + H(+)</text>
        <dbReference type="Rhea" id="RHEA:16109"/>
        <dbReference type="ChEBI" id="CHEBI:15378"/>
        <dbReference type="ChEBI" id="CHEBI:30616"/>
        <dbReference type="ChEBI" id="CHEBI:32966"/>
        <dbReference type="ChEBI" id="CHEBI:57634"/>
        <dbReference type="ChEBI" id="CHEBI:456216"/>
        <dbReference type="EC" id="2.7.1.11"/>
    </reaction>
</comment>
<evidence type="ECO:0000259" key="15">
    <source>
        <dbReference type="Pfam" id="PF00365"/>
    </source>
</evidence>
<keyword evidence="17" id="KW-1185">Reference proteome</keyword>
<evidence type="ECO:0000256" key="2">
    <source>
        <dbReference type="ARBA" id="ARBA00004496"/>
    </source>
</evidence>
<dbReference type="Pfam" id="PF00365">
    <property type="entry name" value="PFK"/>
    <property type="match status" value="1"/>
</dbReference>
<evidence type="ECO:0000256" key="6">
    <source>
        <dbReference type="ARBA" id="ARBA00022679"/>
    </source>
</evidence>
<keyword evidence="5" id="KW-0963">Cytoplasm</keyword>
<dbReference type="GO" id="GO:0016208">
    <property type="term" value="F:AMP binding"/>
    <property type="evidence" value="ECO:0007669"/>
    <property type="project" value="TreeGrafter"/>
</dbReference>
<dbReference type="PIRSF" id="PIRSF000532">
    <property type="entry name" value="ATP_PFK_prok"/>
    <property type="match status" value="1"/>
</dbReference>
<dbReference type="RefSeq" id="WP_053235000.1">
    <property type="nucleotide sequence ID" value="NZ_CP011125.1"/>
</dbReference>
<reference evidence="16 17" key="1">
    <citation type="submission" date="2015-03" db="EMBL/GenBank/DDBJ databases">
        <title>Genome assembly of Sandaracinus amylolyticus DSM 53668.</title>
        <authorList>
            <person name="Sharma G."/>
            <person name="Subramanian S."/>
        </authorList>
    </citation>
    <scope>NUCLEOTIDE SEQUENCE [LARGE SCALE GENOMIC DNA]</scope>
    <source>
        <strain evidence="16 17">DSM 53668</strain>
    </source>
</reference>
<dbReference type="GO" id="GO:0003872">
    <property type="term" value="F:6-phosphofructokinase activity"/>
    <property type="evidence" value="ECO:0007669"/>
    <property type="project" value="UniProtKB-EC"/>
</dbReference>
<dbReference type="PANTHER" id="PTHR13697">
    <property type="entry name" value="PHOSPHOFRUCTOKINASE"/>
    <property type="match status" value="1"/>
</dbReference>
<protein>
    <recommendedName>
        <fullName evidence="4">6-phosphofructokinase</fullName>
        <ecNumber evidence="4">2.7.1.11</ecNumber>
    </recommendedName>
</protein>
<dbReference type="GO" id="GO:0042802">
    <property type="term" value="F:identical protein binding"/>
    <property type="evidence" value="ECO:0007669"/>
    <property type="project" value="TreeGrafter"/>
</dbReference>
<dbReference type="GO" id="GO:0048029">
    <property type="term" value="F:monosaccharide binding"/>
    <property type="evidence" value="ECO:0007669"/>
    <property type="project" value="TreeGrafter"/>
</dbReference>
<dbReference type="UniPathway" id="UPA00109">
    <property type="reaction ID" value="UER00182"/>
</dbReference>
<name>A0A0F6W572_9BACT</name>
<evidence type="ECO:0000256" key="5">
    <source>
        <dbReference type="ARBA" id="ARBA00022490"/>
    </source>
</evidence>
<dbReference type="InterPro" id="IPR012003">
    <property type="entry name" value="ATP_PFK_prok-type"/>
</dbReference>
<evidence type="ECO:0000256" key="11">
    <source>
        <dbReference type="ARBA" id="ARBA00022842"/>
    </source>
</evidence>
<keyword evidence="10" id="KW-0067">ATP-binding</keyword>
<dbReference type="EC" id="2.7.1.11" evidence="4"/>
<comment type="subcellular location">
    <subcellularLocation>
        <location evidence="2">Cytoplasm</location>
    </subcellularLocation>
</comment>
<dbReference type="AlphaFoldDB" id="A0A0F6W572"/>
<dbReference type="InterPro" id="IPR000023">
    <property type="entry name" value="Phosphofructokinase_dom"/>
</dbReference>
<feature type="domain" description="Phosphofructokinase" evidence="15">
    <location>
        <begin position="3"/>
        <end position="295"/>
    </location>
</feature>
<keyword evidence="11" id="KW-0460">Magnesium</keyword>
<evidence type="ECO:0000256" key="9">
    <source>
        <dbReference type="ARBA" id="ARBA00022777"/>
    </source>
</evidence>
<evidence type="ECO:0000256" key="3">
    <source>
        <dbReference type="ARBA" id="ARBA00004679"/>
    </source>
</evidence>
<dbReference type="InterPro" id="IPR035966">
    <property type="entry name" value="PKF_sf"/>
</dbReference>
<gene>
    <name evidence="16" type="ORF">DB32_004930</name>
</gene>
<comment type="similarity">
    <text evidence="13">Belongs to the phosphofructokinase type A (PFKA) family.</text>
</comment>
<dbReference type="GO" id="GO:0046872">
    <property type="term" value="F:metal ion binding"/>
    <property type="evidence" value="ECO:0007669"/>
    <property type="project" value="UniProtKB-KW"/>
</dbReference>
<evidence type="ECO:0000256" key="12">
    <source>
        <dbReference type="ARBA" id="ARBA00023152"/>
    </source>
</evidence>
<organism evidence="16 17">
    <name type="scientific">Sandaracinus amylolyticus</name>
    <dbReference type="NCBI Taxonomy" id="927083"/>
    <lineage>
        <taxon>Bacteria</taxon>
        <taxon>Pseudomonadati</taxon>
        <taxon>Myxococcota</taxon>
        <taxon>Polyangia</taxon>
        <taxon>Polyangiales</taxon>
        <taxon>Sandaracinaceae</taxon>
        <taxon>Sandaracinus</taxon>
    </lineage>
</organism>
<dbReference type="GO" id="GO:0006002">
    <property type="term" value="P:fructose 6-phosphate metabolic process"/>
    <property type="evidence" value="ECO:0007669"/>
    <property type="project" value="InterPro"/>
</dbReference>
<evidence type="ECO:0000313" key="16">
    <source>
        <dbReference type="EMBL" id="AKF07781.1"/>
    </source>
</evidence>
<dbReference type="GO" id="GO:0070095">
    <property type="term" value="F:fructose-6-phosphate binding"/>
    <property type="evidence" value="ECO:0007669"/>
    <property type="project" value="TreeGrafter"/>
</dbReference>
<accession>A0A0F6W572</accession>
<dbReference type="PRINTS" id="PR00476">
    <property type="entry name" value="PHFRCTKINASE"/>
</dbReference>
<dbReference type="NCBIfam" id="NF002872">
    <property type="entry name" value="PRK03202.1"/>
    <property type="match status" value="1"/>
</dbReference>
<keyword evidence="6" id="KW-0808">Transferase</keyword>
<dbReference type="KEGG" id="samy:DB32_004930"/>
<dbReference type="GO" id="GO:0061621">
    <property type="term" value="P:canonical glycolysis"/>
    <property type="evidence" value="ECO:0007669"/>
    <property type="project" value="TreeGrafter"/>
</dbReference>
<dbReference type="EMBL" id="CP011125">
    <property type="protein sequence ID" value="AKF07781.1"/>
    <property type="molecule type" value="Genomic_DNA"/>
</dbReference>
<dbReference type="GO" id="GO:0005945">
    <property type="term" value="C:6-phosphofructokinase complex"/>
    <property type="evidence" value="ECO:0007669"/>
    <property type="project" value="TreeGrafter"/>
</dbReference>
<evidence type="ECO:0000256" key="14">
    <source>
        <dbReference type="ARBA" id="ARBA00048070"/>
    </source>
</evidence>
<sequence>MRRVGILTSGGDAPGMNMAVRAATLIAAQRGIEVVGIERGYEGLLDRSWRALTRKAEGGLAPTHEVDVCGHLGGSILGSARCKAFYTAEGRARGAEALRELDGLVVIGGNGSLTGAHALATEHGAKVVGIPASIDNDIGCTASAIGVDSALNTIVEACDRISDTARAHRRAFVVEVMGRQSGYLCMASAIAAGADAALYREDGRDEDAIVGSVADLIRRSFEADRGKQRVLVIKAEGVEVPCTRLVRRLTEVLEPELGEVSIRATVLGHLVRGGNPSFLDRMIAGRFALAAIDALAAGATDEMVAWQSPLPGGIATPDRSVTRWPLAAVLEETEKLLDGRSPVTQARVAMMQRVSGVLSI</sequence>
<dbReference type="Gene3D" id="3.40.50.460">
    <property type="entry name" value="Phosphofructokinase domain"/>
    <property type="match status" value="1"/>
</dbReference>
<evidence type="ECO:0000256" key="7">
    <source>
        <dbReference type="ARBA" id="ARBA00022723"/>
    </source>
</evidence>
<dbReference type="InterPro" id="IPR022953">
    <property type="entry name" value="ATP_PFK"/>
</dbReference>
<dbReference type="STRING" id="927083.DB32_004930"/>
<evidence type="ECO:0000313" key="17">
    <source>
        <dbReference type="Proteomes" id="UP000034883"/>
    </source>
</evidence>
<keyword evidence="9 16" id="KW-0418">Kinase</keyword>
<dbReference type="Proteomes" id="UP000034883">
    <property type="component" value="Chromosome"/>
</dbReference>
<evidence type="ECO:0000256" key="13">
    <source>
        <dbReference type="ARBA" id="ARBA00038478"/>
    </source>
</evidence>
<dbReference type="GO" id="GO:0005524">
    <property type="term" value="F:ATP binding"/>
    <property type="evidence" value="ECO:0007669"/>
    <property type="project" value="UniProtKB-KW"/>
</dbReference>
<evidence type="ECO:0000256" key="1">
    <source>
        <dbReference type="ARBA" id="ARBA00001946"/>
    </source>
</evidence>
<evidence type="ECO:0000256" key="4">
    <source>
        <dbReference type="ARBA" id="ARBA00012055"/>
    </source>
</evidence>
<comment type="pathway">
    <text evidence="3">Carbohydrate degradation; glycolysis; D-glyceraldehyde 3-phosphate and glycerone phosphate from D-glucose: step 3/4.</text>
</comment>
<comment type="cofactor">
    <cofactor evidence="1">
        <name>Mg(2+)</name>
        <dbReference type="ChEBI" id="CHEBI:18420"/>
    </cofactor>
</comment>
<keyword evidence="12" id="KW-0324">Glycolysis</keyword>
<dbReference type="SUPFAM" id="SSF53784">
    <property type="entry name" value="Phosphofructokinase"/>
    <property type="match status" value="1"/>
</dbReference>
<evidence type="ECO:0000256" key="10">
    <source>
        <dbReference type="ARBA" id="ARBA00022840"/>
    </source>
</evidence>
<keyword evidence="7" id="KW-0479">Metal-binding</keyword>
<evidence type="ECO:0000256" key="8">
    <source>
        <dbReference type="ARBA" id="ARBA00022741"/>
    </source>
</evidence>
<dbReference type="Gene3D" id="3.40.50.450">
    <property type="match status" value="1"/>
</dbReference>
<proteinExistence type="inferred from homology"/>
<dbReference type="GO" id="GO:0030388">
    <property type="term" value="P:fructose 1,6-bisphosphate metabolic process"/>
    <property type="evidence" value="ECO:0007669"/>
    <property type="project" value="TreeGrafter"/>
</dbReference>
<dbReference type="OrthoDB" id="9802503at2"/>